<dbReference type="FunFam" id="1.10.10.60:FF:000015">
    <property type="entry name" value="Transcription factor RAX3"/>
    <property type="match status" value="1"/>
</dbReference>
<dbReference type="InterPro" id="IPR017930">
    <property type="entry name" value="Myb_dom"/>
</dbReference>
<keyword evidence="5" id="KW-0804">Transcription</keyword>
<dbReference type="CDD" id="cd00167">
    <property type="entry name" value="SANT"/>
    <property type="match status" value="2"/>
</dbReference>
<evidence type="ECO:0000256" key="4">
    <source>
        <dbReference type="ARBA" id="ARBA00023125"/>
    </source>
</evidence>
<keyword evidence="4" id="KW-0238">DNA-binding</keyword>
<dbReference type="Gene3D" id="1.10.10.60">
    <property type="entry name" value="Homeodomain-like"/>
    <property type="match status" value="2"/>
</dbReference>
<evidence type="ECO:0000313" key="9">
    <source>
        <dbReference type="EMBL" id="RXH91516.1"/>
    </source>
</evidence>
<accession>A0A498J8P8</accession>
<reference evidence="9 10" key="1">
    <citation type="submission" date="2018-10" db="EMBL/GenBank/DDBJ databases">
        <title>A high-quality apple genome assembly.</title>
        <authorList>
            <person name="Hu J."/>
        </authorList>
    </citation>
    <scope>NUCLEOTIDE SEQUENCE [LARGE SCALE GENOMIC DNA]</scope>
    <source>
        <strain evidence="10">cv. HFTH1</strain>
        <tissue evidence="9">Young leaf</tissue>
    </source>
</reference>
<keyword evidence="10" id="KW-1185">Reference proteome</keyword>
<organism evidence="9 10">
    <name type="scientific">Malus domestica</name>
    <name type="common">Apple</name>
    <name type="synonym">Pyrus malus</name>
    <dbReference type="NCBI Taxonomy" id="3750"/>
    <lineage>
        <taxon>Eukaryota</taxon>
        <taxon>Viridiplantae</taxon>
        <taxon>Streptophyta</taxon>
        <taxon>Embryophyta</taxon>
        <taxon>Tracheophyta</taxon>
        <taxon>Spermatophyta</taxon>
        <taxon>Magnoliopsida</taxon>
        <taxon>eudicotyledons</taxon>
        <taxon>Gunneridae</taxon>
        <taxon>Pentapetalae</taxon>
        <taxon>rosids</taxon>
        <taxon>fabids</taxon>
        <taxon>Rosales</taxon>
        <taxon>Rosaceae</taxon>
        <taxon>Amygdaloideae</taxon>
        <taxon>Maleae</taxon>
        <taxon>Malus</taxon>
    </lineage>
</organism>
<dbReference type="PANTHER" id="PTHR48000:SF67">
    <property type="entry name" value="MYB-LIKE DNA-BINDING DOMAIN CONTAINING PROTEIN, EXPRESSED"/>
    <property type="match status" value="1"/>
</dbReference>
<proteinExistence type="predicted"/>
<dbReference type="PROSITE" id="PS51294">
    <property type="entry name" value="HTH_MYB"/>
    <property type="match status" value="2"/>
</dbReference>
<dbReference type="SUPFAM" id="SSF46689">
    <property type="entry name" value="Homeodomain-like"/>
    <property type="match status" value="1"/>
</dbReference>
<dbReference type="GO" id="GO:0003677">
    <property type="term" value="F:DNA binding"/>
    <property type="evidence" value="ECO:0007669"/>
    <property type="project" value="UniProtKB-KW"/>
</dbReference>
<name>A0A498J8P8_MALDO</name>
<comment type="caution">
    <text evidence="9">The sequence shown here is derived from an EMBL/GenBank/DDBJ whole genome shotgun (WGS) entry which is preliminary data.</text>
</comment>
<evidence type="ECO:0000313" key="10">
    <source>
        <dbReference type="Proteomes" id="UP000290289"/>
    </source>
</evidence>
<evidence type="ECO:0008006" key="11">
    <source>
        <dbReference type="Google" id="ProtNLM"/>
    </source>
</evidence>
<evidence type="ECO:0000259" key="7">
    <source>
        <dbReference type="PROSITE" id="PS50090"/>
    </source>
</evidence>
<dbReference type="EMBL" id="RDQH01000334">
    <property type="protein sequence ID" value="RXH91516.1"/>
    <property type="molecule type" value="Genomic_DNA"/>
</dbReference>
<dbReference type="Pfam" id="PF00249">
    <property type="entry name" value="Myb_DNA-binding"/>
    <property type="match status" value="2"/>
</dbReference>
<feature type="domain" description="Myb-like" evidence="7">
    <location>
        <begin position="66"/>
        <end position="136"/>
    </location>
</feature>
<dbReference type="PROSITE" id="PS50090">
    <property type="entry name" value="MYB_LIKE"/>
    <property type="match status" value="2"/>
</dbReference>
<sequence>MGRTPCCDKENVKRGPWSPEEDAALKSYLQSHGSDGTASNWIHLPKKAGLRRCGKSCRLRWLNYLRPDIKHGGFTEEEDSIICNLYNQMGSRQVFNYFLTYLHFFNSPNFLRWSVIASYMPGRTDNDVKNYWNTKLKKKLLGGKIKNISSKEPTIANNANFFGIPEAEKPQDSAFSTSEPQVPSTLQMLYDVNSGLSADNQTMSLNPDQLYNPKLSGFPDLGARSRRNYSTTVSLSQEGSSISDSSSMAGNLYLDQDSGFLMDYGFGVAYDNNVNHYGMSFGDKTSEVGPTGCTDFGDFF</sequence>
<evidence type="ECO:0000256" key="5">
    <source>
        <dbReference type="ARBA" id="ARBA00023163"/>
    </source>
</evidence>
<evidence type="ECO:0000256" key="6">
    <source>
        <dbReference type="ARBA" id="ARBA00023242"/>
    </source>
</evidence>
<evidence type="ECO:0000256" key="1">
    <source>
        <dbReference type="ARBA" id="ARBA00004123"/>
    </source>
</evidence>
<evidence type="ECO:0000256" key="3">
    <source>
        <dbReference type="ARBA" id="ARBA00023015"/>
    </source>
</evidence>
<keyword evidence="2" id="KW-0677">Repeat</keyword>
<feature type="domain" description="HTH myb-type" evidence="8">
    <location>
        <begin position="112"/>
        <end position="140"/>
    </location>
</feature>
<keyword evidence="6" id="KW-0539">Nucleus</keyword>
<evidence type="ECO:0000259" key="8">
    <source>
        <dbReference type="PROSITE" id="PS51294"/>
    </source>
</evidence>
<evidence type="ECO:0000256" key="2">
    <source>
        <dbReference type="ARBA" id="ARBA00022737"/>
    </source>
</evidence>
<gene>
    <name evidence="9" type="ORF">DVH24_020539</name>
</gene>
<keyword evidence="3" id="KW-0805">Transcription regulation</keyword>
<comment type="subcellular location">
    <subcellularLocation>
        <location evidence="1">Nucleus</location>
    </subcellularLocation>
</comment>
<dbReference type="SMART" id="SM00717">
    <property type="entry name" value="SANT"/>
    <property type="match status" value="2"/>
</dbReference>
<dbReference type="STRING" id="3750.A0A498J8P8"/>
<protein>
    <recommendedName>
        <fullName evidence="11">MYB domain class transcription factor</fullName>
    </recommendedName>
</protein>
<feature type="domain" description="Myb-like" evidence="7">
    <location>
        <begin position="9"/>
        <end position="65"/>
    </location>
</feature>
<dbReference type="AlphaFoldDB" id="A0A498J8P8"/>
<dbReference type="InterPro" id="IPR009057">
    <property type="entry name" value="Homeodomain-like_sf"/>
</dbReference>
<dbReference type="PANTHER" id="PTHR48000">
    <property type="entry name" value="OS09G0431300 PROTEIN"/>
    <property type="match status" value="1"/>
</dbReference>
<dbReference type="GO" id="GO:0005634">
    <property type="term" value="C:nucleus"/>
    <property type="evidence" value="ECO:0007669"/>
    <property type="project" value="UniProtKB-SubCell"/>
</dbReference>
<dbReference type="Proteomes" id="UP000290289">
    <property type="component" value="Chromosome 8"/>
</dbReference>
<dbReference type="InterPro" id="IPR001005">
    <property type="entry name" value="SANT/Myb"/>
</dbReference>
<feature type="domain" description="HTH myb-type" evidence="8">
    <location>
        <begin position="9"/>
        <end position="69"/>
    </location>
</feature>